<name>A0A160DGP1_9CAUD</name>
<sequence length="70" mass="8005">MGSEASVEPLVIGNGGWNNWIEHPTWTLELWREDVATDETRCGYGEWVVKMSRLTEGDLSRLVESETHRS</sequence>
<dbReference type="GeneID" id="28378398"/>
<dbReference type="KEGG" id="vg:28378398"/>
<dbReference type="RefSeq" id="YP_009269059.1">
    <property type="nucleotide sequence ID" value="NC_030695.1"/>
</dbReference>
<protein>
    <submittedName>
        <fullName evidence="1">Uncharacterized protein</fullName>
    </submittedName>
</protein>
<accession>A0A160DGP1</accession>
<organism evidence="1 2">
    <name type="scientific">Gordonia phage KatherineG</name>
    <dbReference type="NCBI Taxonomy" id="1838070"/>
    <lineage>
        <taxon>Viruses</taxon>
        <taxon>Duplodnaviria</taxon>
        <taxon>Heunggongvirae</taxon>
        <taxon>Uroviricota</taxon>
        <taxon>Caudoviricetes</taxon>
        <taxon>Soupsvirus</taxon>
        <taxon>Soupsvirus soups</taxon>
    </lineage>
</organism>
<gene>
    <name evidence="1" type="primary">39</name>
    <name evidence="1" type="ORF">PBI_KATHERINEG_39</name>
</gene>
<dbReference type="Proteomes" id="UP000201990">
    <property type="component" value="Segment"/>
</dbReference>
<evidence type="ECO:0000313" key="1">
    <source>
        <dbReference type="EMBL" id="ANA87172.1"/>
    </source>
</evidence>
<reference evidence="1 2" key="1">
    <citation type="submission" date="2016-03" db="EMBL/GenBank/DDBJ databases">
        <authorList>
            <person name="Montgomery M.T."/>
            <person name="Guerrero C.A."/>
            <person name="Mavrich T.N."/>
            <person name="Pope W.H."/>
            <person name="Garlena R.A."/>
            <person name="Russell D.A."/>
            <person name="Jacobs-Sera D."/>
            <person name="Hendrix R.W."/>
            <person name="Hatfull G.F."/>
        </authorList>
    </citation>
    <scope>NUCLEOTIDE SEQUENCE [LARGE SCALE GENOMIC DNA]</scope>
</reference>
<evidence type="ECO:0000313" key="2">
    <source>
        <dbReference type="Proteomes" id="UP000201990"/>
    </source>
</evidence>
<dbReference type="EMBL" id="KU998251">
    <property type="protein sequence ID" value="ANA87172.1"/>
    <property type="molecule type" value="Genomic_DNA"/>
</dbReference>
<proteinExistence type="predicted"/>